<feature type="transmembrane region" description="Helical" evidence="1">
    <location>
        <begin position="600"/>
        <end position="624"/>
    </location>
</feature>
<feature type="transmembrane region" description="Helical" evidence="1">
    <location>
        <begin position="63"/>
        <end position="82"/>
    </location>
</feature>
<evidence type="ECO:0000313" key="3">
    <source>
        <dbReference type="Proteomes" id="UP000297910"/>
    </source>
</evidence>
<protein>
    <submittedName>
        <fullName evidence="2">Uncharacterized protein</fullName>
    </submittedName>
</protein>
<keyword evidence="1" id="KW-0812">Transmembrane</keyword>
<keyword evidence="3" id="KW-1185">Reference proteome</keyword>
<gene>
    <name evidence="2" type="ORF">BPAE_0011g00680</name>
</gene>
<accession>A0A4Z1FYK7</accession>
<keyword evidence="1" id="KW-1133">Transmembrane helix</keyword>
<dbReference type="PANTHER" id="PTHR35041">
    <property type="entry name" value="MEDIATOR OF RNA POLYMERASE II TRANSCRIPTION SUBUNIT 1"/>
    <property type="match status" value="1"/>
</dbReference>
<dbReference type="AlphaFoldDB" id="A0A4Z1FYK7"/>
<keyword evidence="1" id="KW-0472">Membrane</keyword>
<feature type="transmembrane region" description="Helical" evidence="1">
    <location>
        <begin position="102"/>
        <end position="122"/>
    </location>
</feature>
<dbReference type="EMBL" id="PQXI01000011">
    <property type="protein sequence ID" value="TGO29796.1"/>
    <property type="molecule type" value="Genomic_DNA"/>
</dbReference>
<dbReference type="PANTHER" id="PTHR35041:SF3">
    <property type="entry name" value="FORMYLMETHIONINE DEFORMYLASE-LIKE PROTEIN"/>
    <property type="match status" value="1"/>
</dbReference>
<evidence type="ECO:0000313" key="2">
    <source>
        <dbReference type="EMBL" id="TGO29796.1"/>
    </source>
</evidence>
<comment type="caution">
    <text evidence="2">The sequence shown here is derived from an EMBL/GenBank/DDBJ whole genome shotgun (WGS) entry which is preliminary data.</text>
</comment>
<proteinExistence type="predicted"/>
<evidence type="ECO:0000256" key="1">
    <source>
        <dbReference type="SAM" id="Phobius"/>
    </source>
</evidence>
<organism evidence="2 3">
    <name type="scientific">Botrytis paeoniae</name>
    <dbReference type="NCBI Taxonomy" id="278948"/>
    <lineage>
        <taxon>Eukaryota</taxon>
        <taxon>Fungi</taxon>
        <taxon>Dikarya</taxon>
        <taxon>Ascomycota</taxon>
        <taxon>Pezizomycotina</taxon>
        <taxon>Leotiomycetes</taxon>
        <taxon>Helotiales</taxon>
        <taxon>Sclerotiniaceae</taxon>
        <taxon>Botrytis</taxon>
    </lineage>
</organism>
<sequence length="700" mass="77118">MLSATPEDIPMLIVSKNSMNPKAIPYKAMDDGYHGSYFIPAAAVPETRGSVQRGVSWHKQPTYMVLFALLGIALACTHHGYYSYLDGKQGTNNFQKQFSITLGSLLAFSVVSSFLAANCVAYPRHLWMSIRKKAFTLSTLDKMFALTSDPMGFISVEIFRHAPVVALLALVYWAMSLATVLPPGTLIIVNGLMNKTSNVPMPAINWSTVNAFQEDNVSTVPGTVVINIGTKAAESSNIVPIGGPAPNSSYSIDIRGPYVQCMAPNDTEQIYFDQYIEDLAQNNVFTSTSWTMHYQNASTLSDSLVSPWPSMIYLSAFDPWMYPGNDSLGWLAIGELDTSSPDQFNNWDVSIRRNISADLSNTNNKFFSVQPKLWVLTAYDSFVCGLVNGTRNARFNFIDGTQHISYGMLYDVEDVNMLWTNVPGYPGALGNTRHRDIAPYISLYQSMISMLSGNITAQIGTSDMSSLALNTVRFGLPSRVLSTGLTGCDDFLNAYWNDNPLVGNADCLPAVSGTTGYCAWRNAYTAFNISRSTNIYNSTEFFTKPASACRNHSLARGIEDLAANITISLFSEPKLLKQNATNVPVTFTNSTSVFYYSPKYLYLSYGIAIFFTCLSTILGLYAFYTNSVVHSTALSAIIATTRNLDLDILAGENLVANTSLSKDIRNVKLRLGVMRGERPGEERVALVRPEEVRELEKGWL</sequence>
<dbReference type="Proteomes" id="UP000297910">
    <property type="component" value="Unassembled WGS sequence"/>
</dbReference>
<name>A0A4Z1FYK7_9HELO</name>
<feature type="transmembrane region" description="Helical" evidence="1">
    <location>
        <begin position="165"/>
        <end position="189"/>
    </location>
</feature>
<reference evidence="2 3" key="1">
    <citation type="submission" date="2017-12" db="EMBL/GenBank/DDBJ databases">
        <title>Comparative genomics of Botrytis spp.</title>
        <authorList>
            <person name="Valero-Jimenez C.A."/>
            <person name="Tapia P."/>
            <person name="Veloso J."/>
            <person name="Silva-Moreno E."/>
            <person name="Staats M."/>
            <person name="Valdes J.H."/>
            <person name="Van Kan J.A.L."/>
        </authorList>
    </citation>
    <scope>NUCLEOTIDE SEQUENCE [LARGE SCALE GENOMIC DNA]</scope>
    <source>
        <strain evidence="2 3">Bp0003</strain>
    </source>
</reference>